<sequence length="161" mass="19287">MEKTGNHSLAQKRRNLNVQIMSDAKNVTIRMIREKKLQITENLRIITTETNLAADYCWINREWKKIEYYYEIFVKKPPEKENNLNFEEDQDEGSPAPKRRKIEMADENSEFRDESIDEDRIREEARKKAKQDIRELPKLSKPFQKLIENFGGNQKLEQELQ</sequence>
<dbReference type="EMBL" id="CANHGI010000002">
    <property type="protein sequence ID" value="CAI5443297.1"/>
    <property type="molecule type" value="Genomic_DNA"/>
</dbReference>
<feature type="compositionally biased region" description="Basic and acidic residues" evidence="1">
    <location>
        <begin position="109"/>
        <end position="133"/>
    </location>
</feature>
<evidence type="ECO:0000313" key="3">
    <source>
        <dbReference type="Proteomes" id="UP001152747"/>
    </source>
</evidence>
<dbReference type="Proteomes" id="UP001152747">
    <property type="component" value="Unassembled WGS sequence"/>
</dbReference>
<protein>
    <submittedName>
        <fullName evidence="2">Uncharacterized protein</fullName>
    </submittedName>
</protein>
<proteinExistence type="predicted"/>
<evidence type="ECO:0000313" key="2">
    <source>
        <dbReference type="EMBL" id="CAI5443297.1"/>
    </source>
</evidence>
<organism evidence="2 3">
    <name type="scientific">Caenorhabditis angaria</name>
    <dbReference type="NCBI Taxonomy" id="860376"/>
    <lineage>
        <taxon>Eukaryota</taxon>
        <taxon>Metazoa</taxon>
        <taxon>Ecdysozoa</taxon>
        <taxon>Nematoda</taxon>
        <taxon>Chromadorea</taxon>
        <taxon>Rhabditida</taxon>
        <taxon>Rhabditina</taxon>
        <taxon>Rhabditomorpha</taxon>
        <taxon>Rhabditoidea</taxon>
        <taxon>Rhabditidae</taxon>
        <taxon>Peloderinae</taxon>
        <taxon>Caenorhabditis</taxon>
    </lineage>
</organism>
<feature type="region of interest" description="Disordered" evidence="1">
    <location>
        <begin position="80"/>
        <end position="133"/>
    </location>
</feature>
<comment type="caution">
    <text evidence="2">The sequence shown here is derived from an EMBL/GenBank/DDBJ whole genome shotgun (WGS) entry which is preliminary data.</text>
</comment>
<dbReference type="AlphaFoldDB" id="A0A9P1ICH1"/>
<accession>A0A9P1ICH1</accession>
<evidence type="ECO:0000256" key="1">
    <source>
        <dbReference type="SAM" id="MobiDB-lite"/>
    </source>
</evidence>
<name>A0A9P1ICH1_9PELO</name>
<gene>
    <name evidence="2" type="ORF">CAMP_LOCUS5934</name>
</gene>
<keyword evidence="3" id="KW-1185">Reference proteome</keyword>
<reference evidence="2" key="1">
    <citation type="submission" date="2022-11" db="EMBL/GenBank/DDBJ databases">
        <authorList>
            <person name="Kikuchi T."/>
        </authorList>
    </citation>
    <scope>NUCLEOTIDE SEQUENCE</scope>
    <source>
        <strain evidence="2">PS1010</strain>
    </source>
</reference>